<name>A0A150SMW6_SORCE</name>
<protein>
    <submittedName>
        <fullName evidence="1">Uncharacterized protein</fullName>
    </submittedName>
</protein>
<dbReference type="EMBL" id="JEMB01000788">
    <property type="protein sequence ID" value="KYF93782.1"/>
    <property type="molecule type" value="Genomic_DNA"/>
</dbReference>
<dbReference type="InterPro" id="IPR036812">
    <property type="entry name" value="NAD(P)_OxRdtase_dom_sf"/>
</dbReference>
<evidence type="ECO:0000313" key="1">
    <source>
        <dbReference type="EMBL" id="KYF93782.1"/>
    </source>
</evidence>
<organism evidence="1 2">
    <name type="scientific">Sorangium cellulosum</name>
    <name type="common">Polyangium cellulosum</name>
    <dbReference type="NCBI Taxonomy" id="56"/>
    <lineage>
        <taxon>Bacteria</taxon>
        <taxon>Pseudomonadati</taxon>
        <taxon>Myxococcota</taxon>
        <taxon>Polyangia</taxon>
        <taxon>Polyangiales</taxon>
        <taxon>Polyangiaceae</taxon>
        <taxon>Sorangium</taxon>
    </lineage>
</organism>
<dbReference type="AlphaFoldDB" id="A0A150SMW6"/>
<dbReference type="Gene3D" id="3.20.20.100">
    <property type="entry name" value="NADP-dependent oxidoreductase domain"/>
    <property type="match status" value="1"/>
</dbReference>
<dbReference type="SUPFAM" id="SSF51430">
    <property type="entry name" value="NAD(P)-linked oxidoreductase"/>
    <property type="match status" value="1"/>
</dbReference>
<dbReference type="Proteomes" id="UP000075635">
    <property type="component" value="Unassembled WGS sequence"/>
</dbReference>
<proteinExistence type="predicted"/>
<gene>
    <name evidence="1" type="ORF">BE17_07195</name>
</gene>
<accession>A0A150SMW6</accession>
<comment type="caution">
    <text evidence="1">The sequence shown here is derived from an EMBL/GenBank/DDBJ whole genome shotgun (WGS) entry which is preliminary data.</text>
</comment>
<evidence type="ECO:0000313" key="2">
    <source>
        <dbReference type="Proteomes" id="UP000075635"/>
    </source>
</evidence>
<reference evidence="1 2" key="1">
    <citation type="submission" date="2014-02" db="EMBL/GenBank/DDBJ databases">
        <title>The small core and large imbalanced accessory genome model reveals a collaborative survival strategy of Sorangium cellulosum strains in nature.</title>
        <authorList>
            <person name="Han K."/>
            <person name="Peng R."/>
            <person name="Blom J."/>
            <person name="Li Y.-Z."/>
        </authorList>
    </citation>
    <scope>NUCLEOTIDE SEQUENCE [LARGE SCALE GENOMIC DNA]</scope>
    <source>
        <strain evidence="1 2">So0011-07</strain>
    </source>
</reference>
<sequence>MSARGVLPVIGPRTRAQLDDNLAAAALRLTDDQLRRLDEVSAVRLGYPHELLASPTQRANITGSRWDQIDFPGRTVA</sequence>